<dbReference type="InterPro" id="IPR036291">
    <property type="entry name" value="NAD(P)-bd_dom_sf"/>
</dbReference>
<dbReference type="InterPro" id="IPR005097">
    <property type="entry name" value="Sacchrp_dh_NADP-bd"/>
</dbReference>
<dbReference type="EMBL" id="DSUH01000161">
    <property type="protein sequence ID" value="HGU32558.1"/>
    <property type="molecule type" value="Genomic_DNA"/>
</dbReference>
<gene>
    <name evidence="3" type="ORF">ENS29_06865</name>
</gene>
<dbReference type="InterPro" id="IPR032095">
    <property type="entry name" value="Sacchrp_dh-like_C"/>
</dbReference>
<comment type="caution">
    <text evidence="3">The sequence shown here is derived from an EMBL/GenBank/DDBJ whole genome shotgun (WGS) entry which is preliminary data.</text>
</comment>
<dbReference type="PANTHER" id="PTHR43796">
    <property type="entry name" value="CARBOXYNORSPERMIDINE SYNTHASE"/>
    <property type="match status" value="1"/>
</dbReference>
<dbReference type="PANTHER" id="PTHR43796:SF2">
    <property type="entry name" value="CARBOXYNORSPERMIDINE SYNTHASE"/>
    <property type="match status" value="1"/>
</dbReference>
<accession>A0A7C4RSQ6</accession>
<evidence type="ECO:0000259" key="2">
    <source>
        <dbReference type="Pfam" id="PF16653"/>
    </source>
</evidence>
<evidence type="ECO:0000313" key="3">
    <source>
        <dbReference type="EMBL" id="HGU32558.1"/>
    </source>
</evidence>
<dbReference type="Pfam" id="PF03435">
    <property type="entry name" value="Sacchrp_dh_NADP"/>
    <property type="match status" value="1"/>
</dbReference>
<dbReference type="Pfam" id="PF16653">
    <property type="entry name" value="Sacchrp_dh_C"/>
    <property type="match status" value="1"/>
</dbReference>
<proteinExistence type="predicted"/>
<dbReference type="Gene3D" id="3.30.360.10">
    <property type="entry name" value="Dihydrodipicolinate Reductase, domain 2"/>
    <property type="match status" value="1"/>
</dbReference>
<protein>
    <submittedName>
        <fullName evidence="3">Saccharopine dehydrogenase family protein</fullName>
    </submittedName>
</protein>
<organism evidence="3">
    <name type="scientific">Desulfatirhabdium butyrativorans</name>
    <dbReference type="NCBI Taxonomy" id="340467"/>
    <lineage>
        <taxon>Bacteria</taxon>
        <taxon>Pseudomonadati</taxon>
        <taxon>Thermodesulfobacteriota</taxon>
        <taxon>Desulfobacteria</taxon>
        <taxon>Desulfobacterales</taxon>
        <taxon>Desulfatirhabdiaceae</taxon>
        <taxon>Desulfatirhabdium</taxon>
    </lineage>
</organism>
<dbReference type="SUPFAM" id="SSF51735">
    <property type="entry name" value="NAD(P)-binding Rossmann-fold domains"/>
    <property type="match status" value="1"/>
</dbReference>
<reference evidence="3" key="1">
    <citation type="journal article" date="2020" name="mSystems">
        <title>Genome- and Community-Level Interaction Insights into Carbon Utilization and Element Cycling Functions of Hydrothermarchaeota in Hydrothermal Sediment.</title>
        <authorList>
            <person name="Zhou Z."/>
            <person name="Liu Y."/>
            <person name="Xu W."/>
            <person name="Pan J."/>
            <person name="Luo Z.H."/>
            <person name="Li M."/>
        </authorList>
    </citation>
    <scope>NUCLEOTIDE SEQUENCE [LARGE SCALE GENOMIC DNA]</scope>
    <source>
        <strain evidence="3">SpSt-477</strain>
    </source>
</reference>
<dbReference type="Gene3D" id="3.40.50.720">
    <property type="entry name" value="NAD(P)-binding Rossmann-like Domain"/>
    <property type="match status" value="1"/>
</dbReference>
<feature type="domain" description="Saccharopine dehydrogenase NADP binding" evidence="1">
    <location>
        <begin position="4"/>
        <end position="133"/>
    </location>
</feature>
<evidence type="ECO:0000259" key="1">
    <source>
        <dbReference type="Pfam" id="PF03435"/>
    </source>
</evidence>
<sequence length="391" mass="44995">MSRVLIIGAGGVGGVVTHKCAQVPEVFSEILLASRTIEKCKAIQAQVSRPIQIAQVDADDTQDVIRLIREFHPDLLIHVALPYQDLTIMDACLETGVDYLDTANYEPRDEAKFCYKWQWDYRERFEQRNIMALLGCGFDPGVTNVFCAYALKHHFDEIHTVDIMDCNAGDHGHPFATNFNPEINIREVTQKGKYYENGRWIETEPLSVHKTFDFPEIGPREMYLMYHEEMESLVKNIPGIRRMRFWMTFGQEYLTHLRVLQNVGMTRIDPVRFQGVDIVPLQFLKALLPEPSTLGENYKGKTNIGCMITGIKDGKERTYYVYNVCDHAECYREVKAQAISYTTGVPAMIGAKMILTGKWKRAGVFNVEEFDPDPFMEDLNRYGLPWTEKFF</sequence>
<feature type="domain" description="Saccharopine dehydrogenase-like C-terminal" evidence="2">
    <location>
        <begin position="137"/>
        <end position="384"/>
    </location>
</feature>
<dbReference type="AlphaFoldDB" id="A0A7C4RSQ6"/>
<name>A0A7C4RSQ6_9BACT</name>